<sequence length="30" mass="3133">MDEIANYPSLNNKVVIITGGAQGIGESIVE</sequence>
<dbReference type="EMBL" id="UINC01141565">
    <property type="protein sequence ID" value="SVD29381.1"/>
    <property type="molecule type" value="Genomic_DNA"/>
</dbReference>
<organism evidence="1">
    <name type="scientific">marine metagenome</name>
    <dbReference type="NCBI Taxonomy" id="408172"/>
    <lineage>
        <taxon>unclassified sequences</taxon>
        <taxon>metagenomes</taxon>
        <taxon>ecological metagenomes</taxon>
    </lineage>
</organism>
<accession>A0A382U6H8</accession>
<evidence type="ECO:0000313" key="1">
    <source>
        <dbReference type="EMBL" id="SVD29381.1"/>
    </source>
</evidence>
<proteinExistence type="predicted"/>
<dbReference type="InterPro" id="IPR036291">
    <property type="entry name" value="NAD(P)-bd_dom_sf"/>
</dbReference>
<dbReference type="SUPFAM" id="SSF51735">
    <property type="entry name" value="NAD(P)-binding Rossmann-fold domains"/>
    <property type="match status" value="1"/>
</dbReference>
<evidence type="ECO:0008006" key="2">
    <source>
        <dbReference type="Google" id="ProtNLM"/>
    </source>
</evidence>
<reference evidence="1" key="1">
    <citation type="submission" date="2018-05" db="EMBL/GenBank/DDBJ databases">
        <authorList>
            <person name="Lanie J.A."/>
            <person name="Ng W.-L."/>
            <person name="Kazmierczak K.M."/>
            <person name="Andrzejewski T.M."/>
            <person name="Davidsen T.M."/>
            <person name="Wayne K.J."/>
            <person name="Tettelin H."/>
            <person name="Glass J.I."/>
            <person name="Rusch D."/>
            <person name="Podicherti R."/>
            <person name="Tsui H.-C.T."/>
            <person name="Winkler M.E."/>
        </authorList>
    </citation>
    <scope>NUCLEOTIDE SEQUENCE</scope>
</reference>
<name>A0A382U6H8_9ZZZZ</name>
<dbReference type="Gene3D" id="3.40.50.720">
    <property type="entry name" value="NAD(P)-binding Rossmann-like Domain"/>
    <property type="match status" value="1"/>
</dbReference>
<protein>
    <recommendedName>
        <fullName evidence="2">Short-chain dehydrogenase/reductase SDR</fullName>
    </recommendedName>
</protein>
<dbReference type="AlphaFoldDB" id="A0A382U6H8"/>
<gene>
    <name evidence="1" type="ORF">METZ01_LOCUS382235</name>
</gene>
<feature type="non-terminal residue" evidence="1">
    <location>
        <position position="30"/>
    </location>
</feature>